<gene>
    <name evidence="2" type="ORF">NPX13_g10880</name>
</gene>
<reference evidence="2" key="1">
    <citation type="submission" date="2022-07" db="EMBL/GenBank/DDBJ databases">
        <title>Genome Sequence of Xylaria arbuscula.</title>
        <authorList>
            <person name="Buettner E."/>
        </authorList>
    </citation>
    <scope>NUCLEOTIDE SEQUENCE</scope>
    <source>
        <strain evidence="2">VT107</strain>
    </source>
</reference>
<dbReference type="PANTHER" id="PTHR33112:SF13">
    <property type="entry name" value="HETEROKARYON INCOMPATIBILITY DOMAIN-CONTAINING PROTEIN"/>
    <property type="match status" value="1"/>
</dbReference>
<organism evidence="2 3">
    <name type="scientific">Xylaria arbuscula</name>
    <dbReference type="NCBI Taxonomy" id="114810"/>
    <lineage>
        <taxon>Eukaryota</taxon>
        <taxon>Fungi</taxon>
        <taxon>Dikarya</taxon>
        <taxon>Ascomycota</taxon>
        <taxon>Pezizomycotina</taxon>
        <taxon>Sordariomycetes</taxon>
        <taxon>Xylariomycetidae</taxon>
        <taxon>Xylariales</taxon>
        <taxon>Xylariaceae</taxon>
        <taxon>Xylaria</taxon>
    </lineage>
</organism>
<protein>
    <recommendedName>
        <fullName evidence="1">Heterokaryon incompatibility domain-containing protein</fullName>
    </recommendedName>
</protein>
<accession>A0A9W8TGD5</accession>
<dbReference type="AlphaFoldDB" id="A0A9W8TGD5"/>
<dbReference type="Proteomes" id="UP001148614">
    <property type="component" value="Unassembled WGS sequence"/>
</dbReference>
<keyword evidence="3" id="KW-1185">Reference proteome</keyword>
<dbReference type="EMBL" id="JANPWZ010003279">
    <property type="protein sequence ID" value="KAJ3553466.1"/>
    <property type="molecule type" value="Genomic_DNA"/>
</dbReference>
<proteinExistence type="predicted"/>
<sequence length="331" mass="37702">METRNDLKELMIGRLMNGVRLDNYFSQDLIYLEDLLDSGTRREVIIPAAKRLVHMVLKEPGFHFFCIEAWLYTSIFKTPNDMYNILPFPGPASLQSPKLPRRVLKLSGSFPSVVRLVEPGPDQVGCYFALSHRWGTSKKLLLTRKTLNKLKKGIPARSLPKTFRDAVKVTNQFGCSFLWIDSLCIFQDDIDDWLRESTLMANIYHQATCVIAAHTAQDDSEGFLSFIGPFPIQDHTSQSYPEFNEHVNKSGLSERGWVFQERILSKRILHFANHRLFLEDASGIALVNGGSLIRLSGHAPGDSKLNIEDAFHNSVQWYCQRLAVSRESSRQ</sequence>
<dbReference type="PANTHER" id="PTHR33112">
    <property type="entry name" value="DOMAIN PROTEIN, PUTATIVE-RELATED"/>
    <property type="match status" value="1"/>
</dbReference>
<feature type="domain" description="Heterokaryon incompatibility" evidence="1">
    <location>
        <begin position="127"/>
        <end position="261"/>
    </location>
</feature>
<comment type="caution">
    <text evidence="2">The sequence shown here is derived from an EMBL/GenBank/DDBJ whole genome shotgun (WGS) entry which is preliminary data.</text>
</comment>
<evidence type="ECO:0000313" key="3">
    <source>
        <dbReference type="Proteomes" id="UP001148614"/>
    </source>
</evidence>
<name>A0A9W8TGD5_9PEZI</name>
<evidence type="ECO:0000259" key="1">
    <source>
        <dbReference type="Pfam" id="PF06985"/>
    </source>
</evidence>
<dbReference type="Pfam" id="PF06985">
    <property type="entry name" value="HET"/>
    <property type="match status" value="1"/>
</dbReference>
<dbReference type="InterPro" id="IPR010730">
    <property type="entry name" value="HET"/>
</dbReference>
<dbReference type="VEuPathDB" id="FungiDB:F4678DRAFT_192653"/>
<evidence type="ECO:0000313" key="2">
    <source>
        <dbReference type="EMBL" id="KAJ3553466.1"/>
    </source>
</evidence>